<dbReference type="Proteomes" id="UP000193804">
    <property type="component" value="Unassembled WGS sequence"/>
</dbReference>
<dbReference type="EMBL" id="FXAW01000002">
    <property type="protein sequence ID" value="SMG20537.1"/>
    <property type="molecule type" value="Genomic_DNA"/>
</dbReference>
<dbReference type="STRING" id="1028.SAMN05661096_01107"/>
<evidence type="ECO:0000256" key="1">
    <source>
        <dbReference type="SAM" id="SignalP"/>
    </source>
</evidence>
<name>A0A1X7IZ26_9BACT</name>
<sequence>MNKLIVLITLLISSSYSYSQNHSIGLSAGHVFSGRATDFESLAGASSYHHKSGSQLSLNYKLQLSKNITLLSGLQLQQLSMEAQNGSSTAELQTWDFNVDNLNIPLYANLSFFKYFFIEGGPILNFQINEPDPYGIDNQNGIGISAGIGAQYDIGKLNFFLKSQAQMQALVPFNSEKYHERLITNSLSLGVYYQL</sequence>
<organism evidence="2 3">
    <name type="scientific">Marivirga sericea</name>
    <dbReference type="NCBI Taxonomy" id="1028"/>
    <lineage>
        <taxon>Bacteria</taxon>
        <taxon>Pseudomonadati</taxon>
        <taxon>Bacteroidota</taxon>
        <taxon>Cytophagia</taxon>
        <taxon>Cytophagales</taxon>
        <taxon>Marivirgaceae</taxon>
        <taxon>Marivirga</taxon>
    </lineage>
</organism>
<keyword evidence="1" id="KW-0732">Signal</keyword>
<dbReference type="RefSeq" id="WP_085516082.1">
    <property type="nucleotide sequence ID" value="NZ_FXAW01000002.1"/>
</dbReference>
<proteinExistence type="predicted"/>
<dbReference type="OrthoDB" id="980939at2"/>
<evidence type="ECO:0000313" key="2">
    <source>
        <dbReference type="EMBL" id="SMG20537.1"/>
    </source>
</evidence>
<reference evidence="3" key="1">
    <citation type="submission" date="2017-04" db="EMBL/GenBank/DDBJ databases">
        <authorList>
            <person name="Varghese N."/>
            <person name="Submissions S."/>
        </authorList>
    </citation>
    <scope>NUCLEOTIDE SEQUENCE [LARGE SCALE GENOMIC DNA]</scope>
    <source>
        <strain evidence="3">DSM 4125</strain>
    </source>
</reference>
<protein>
    <submittedName>
        <fullName evidence="2">Outer membrane protein beta-barrel domain-containing protein</fullName>
    </submittedName>
</protein>
<gene>
    <name evidence="2" type="ORF">SAMN05661096_01107</name>
</gene>
<keyword evidence="3" id="KW-1185">Reference proteome</keyword>
<feature type="signal peptide" evidence="1">
    <location>
        <begin position="1"/>
        <end position="19"/>
    </location>
</feature>
<dbReference type="AlphaFoldDB" id="A0A1X7IZ26"/>
<evidence type="ECO:0000313" key="3">
    <source>
        <dbReference type="Proteomes" id="UP000193804"/>
    </source>
</evidence>
<feature type="chain" id="PRO_5012485414" evidence="1">
    <location>
        <begin position="20"/>
        <end position="195"/>
    </location>
</feature>
<accession>A0A1X7IZ26</accession>